<dbReference type="SMART" id="SM00739">
    <property type="entry name" value="KOW"/>
    <property type="match status" value="1"/>
</dbReference>
<organism evidence="5 6">
    <name type="scientific">Batrachochytrium salamandrivorans</name>
    <dbReference type="NCBI Taxonomy" id="1357716"/>
    <lineage>
        <taxon>Eukaryota</taxon>
        <taxon>Fungi</taxon>
        <taxon>Fungi incertae sedis</taxon>
        <taxon>Chytridiomycota</taxon>
        <taxon>Chytridiomycota incertae sedis</taxon>
        <taxon>Chytridiomycetes</taxon>
        <taxon>Rhizophydiales</taxon>
        <taxon>Rhizophydiales incertae sedis</taxon>
        <taxon>Batrachochytrium</taxon>
    </lineage>
</organism>
<evidence type="ECO:0000256" key="3">
    <source>
        <dbReference type="ARBA" id="ARBA00023274"/>
    </source>
</evidence>
<keyword evidence="2" id="KW-0689">Ribosomal protein</keyword>
<name>A0ABQ8EV16_9FUNG</name>
<dbReference type="InterPro" id="IPR002784">
    <property type="entry name" value="Ribosomal_eL14_dom"/>
</dbReference>
<evidence type="ECO:0000313" key="5">
    <source>
        <dbReference type="EMBL" id="KAH6587036.1"/>
    </source>
</evidence>
<dbReference type="Pfam" id="PF01929">
    <property type="entry name" value="Ribosomal_L14e"/>
    <property type="match status" value="1"/>
</dbReference>
<dbReference type="Gene3D" id="6.10.250.2270">
    <property type="match status" value="1"/>
</dbReference>
<dbReference type="InterPro" id="IPR005824">
    <property type="entry name" value="KOW"/>
</dbReference>
<dbReference type="InterPro" id="IPR039660">
    <property type="entry name" value="Ribosomal_eL14"/>
</dbReference>
<dbReference type="PANTHER" id="PTHR11127:SF2">
    <property type="entry name" value="LARGE RIBOSOMAL SUBUNIT PROTEIN EL14"/>
    <property type="match status" value="1"/>
</dbReference>
<dbReference type="InterPro" id="IPR008991">
    <property type="entry name" value="Translation_prot_SH3-like_sf"/>
</dbReference>
<keyword evidence="3" id="KW-0687">Ribonucleoprotein</keyword>
<comment type="caution">
    <text evidence="5">The sequence shown here is derived from an EMBL/GenBank/DDBJ whole genome shotgun (WGS) entry which is preliminary data.</text>
</comment>
<feature type="domain" description="KOW" evidence="4">
    <location>
        <begin position="6"/>
        <end position="33"/>
    </location>
</feature>
<dbReference type="Pfam" id="PF00467">
    <property type="entry name" value="KOW"/>
    <property type="match status" value="1"/>
</dbReference>
<evidence type="ECO:0000259" key="4">
    <source>
        <dbReference type="SMART" id="SM00739"/>
    </source>
</evidence>
<dbReference type="SUPFAM" id="SSF50104">
    <property type="entry name" value="Translation proteins SH3-like domain"/>
    <property type="match status" value="1"/>
</dbReference>
<dbReference type="InterPro" id="IPR014722">
    <property type="entry name" value="Rib_uL2_dom2"/>
</dbReference>
<dbReference type="Gene3D" id="2.30.30.30">
    <property type="match status" value="1"/>
</dbReference>
<dbReference type="EMBL" id="JAFCIX010000569">
    <property type="protein sequence ID" value="KAH6587036.1"/>
    <property type="molecule type" value="Genomic_DNA"/>
</dbReference>
<dbReference type="CDD" id="cd23702">
    <property type="entry name" value="eL14"/>
    <property type="match status" value="1"/>
</dbReference>
<comment type="similarity">
    <text evidence="1">Belongs to the eukaryotic ribosomal protein eL14 family.</text>
</comment>
<accession>A0ABQ8EV16</accession>
<keyword evidence="6" id="KW-1185">Reference proteome</keyword>
<proteinExistence type="inferred from homology"/>
<dbReference type="Proteomes" id="UP001648503">
    <property type="component" value="Unassembled WGS sequence"/>
</dbReference>
<gene>
    <name evidence="5" type="ORF">BASA50_000084</name>
</gene>
<sequence>MTFTRLVEVGRVVNITFGPDAGKLAVIVEIIDHGRVLVDGPTTGVARQAMPFKRMALTGICLKVPRGVGTTALKAMVEKQDLKALWEKTAWCKKVQQRATRANLTDFDRFSLRLVRNKRASIIARSISKVKKSQ</sequence>
<evidence type="ECO:0000256" key="2">
    <source>
        <dbReference type="ARBA" id="ARBA00022980"/>
    </source>
</evidence>
<evidence type="ECO:0000313" key="6">
    <source>
        <dbReference type="Proteomes" id="UP001648503"/>
    </source>
</evidence>
<protein>
    <recommendedName>
        <fullName evidence="4">KOW domain-containing protein</fullName>
    </recommendedName>
</protein>
<evidence type="ECO:0000256" key="1">
    <source>
        <dbReference type="ARBA" id="ARBA00006592"/>
    </source>
</evidence>
<dbReference type="PANTHER" id="PTHR11127">
    <property type="entry name" value="60S RIBOSOMAL PROTEIN L14"/>
    <property type="match status" value="1"/>
</dbReference>
<reference evidence="5 6" key="1">
    <citation type="submission" date="2021-02" db="EMBL/GenBank/DDBJ databases">
        <title>Variation within the Batrachochytrium salamandrivorans European outbreak.</title>
        <authorList>
            <person name="Kelly M."/>
            <person name="Pasmans F."/>
            <person name="Shea T.P."/>
            <person name="Munoz J.F."/>
            <person name="Carranza S."/>
            <person name="Cuomo C.A."/>
            <person name="Martel A."/>
        </authorList>
    </citation>
    <scope>NUCLEOTIDE SEQUENCE [LARGE SCALE GENOMIC DNA]</scope>
    <source>
        <strain evidence="5 6">AMFP18/2</strain>
    </source>
</reference>